<dbReference type="GO" id="GO:0006749">
    <property type="term" value="P:glutathione metabolic process"/>
    <property type="evidence" value="ECO:0007669"/>
    <property type="project" value="TreeGrafter"/>
</dbReference>
<dbReference type="STRING" id="52.CMC5_027280"/>
<dbReference type="SFLD" id="SFLDG00358">
    <property type="entry name" value="Main_(cytGST)"/>
    <property type="match status" value="1"/>
</dbReference>
<dbReference type="InterPro" id="IPR010987">
    <property type="entry name" value="Glutathione-S-Trfase_C-like"/>
</dbReference>
<dbReference type="PROSITE" id="PS50404">
    <property type="entry name" value="GST_NTER"/>
    <property type="match status" value="1"/>
</dbReference>
<organism evidence="4 5">
    <name type="scientific">Chondromyces crocatus</name>
    <dbReference type="NCBI Taxonomy" id="52"/>
    <lineage>
        <taxon>Bacteria</taxon>
        <taxon>Pseudomonadati</taxon>
        <taxon>Myxococcota</taxon>
        <taxon>Polyangia</taxon>
        <taxon>Polyangiales</taxon>
        <taxon>Polyangiaceae</taxon>
        <taxon>Chondromyces</taxon>
    </lineage>
</organism>
<feature type="domain" description="GST C-terminal" evidence="3">
    <location>
        <begin position="91"/>
        <end position="214"/>
    </location>
</feature>
<dbReference type="Gene3D" id="1.20.1050.10">
    <property type="match status" value="1"/>
</dbReference>
<dbReference type="InterPro" id="IPR005955">
    <property type="entry name" value="GST_Zeta"/>
</dbReference>
<dbReference type="CDD" id="cd03191">
    <property type="entry name" value="GST_C_Zeta"/>
    <property type="match status" value="1"/>
</dbReference>
<evidence type="ECO:0000259" key="3">
    <source>
        <dbReference type="PROSITE" id="PS50405"/>
    </source>
</evidence>
<dbReference type="PROSITE" id="PS50405">
    <property type="entry name" value="GST_CTER"/>
    <property type="match status" value="1"/>
</dbReference>
<keyword evidence="5" id="KW-1185">Reference proteome</keyword>
<dbReference type="EC" id="5.2.1.2" evidence="4"/>
<dbReference type="InterPro" id="IPR040079">
    <property type="entry name" value="Glutathione_S-Trfase"/>
</dbReference>
<dbReference type="InterPro" id="IPR036282">
    <property type="entry name" value="Glutathione-S-Trfase_C_sf"/>
</dbReference>
<dbReference type="InterPro" id="IPR034333">
    <property type="entry name" value="GST_Zeta_N"/>
</dbReference>
<dbReference type="PATRIC" id="fig|52.7.peg.2989"/>
<dbReference type="InterPro" id="IPR036249">
    <property type="entry name" value="Thioredoxin-like_sf"/>
</dbReference>
<dbReference type="Gene3D" id="3.40.30.10">
    <property type="entry name" value="Glutaredoxin"/>
    <property type="match status" value="1"/>
</dbReference>
<dbReference type="GO" id="GO:0016034">
    <property type="term" value="F:maleylacetoacetate isomerase activity"/>
    <property type="evidence" value="ECO:0007669"/>
    <property type="project" value="UniProtKB-EC"/>
</dbReference>
<dbReference type="PANTHER" id="PTHR42673">
    <property type="entry name" value="MALEYLACETOACETATE ISOMERASE"/>
    <property type="match status" value="1"/>
</dbReference>
<dbReference type="SFLD" id="SFLDS00019">
    <property type="entry name" value="Glutathione_Transferase_(cytos"/>
    <property type="match status" value="1"/>
</dbReference>
<dbReference type="FunFam" id="1.20.1050.10:FF:000010">
    <property type="entry name" value="Maleylacetoacetate isomerase isoform 1"/>
    <property type="match status" value="1"/>
</dbReference>
<sequence length="215" mass="24244">MKLHGYWRSSATWRVRIALAYKGIEHEYIPVNIIRDGGEQHLDTYGAVNPMRQVPVLEIEVGGAPLRLAQSLAIIEFLDERFPTPRLLPEDRYLRARTRQLAEIINAGIQPFQNLGTSLHLREAFGVDDKTFSHRYIERGLAAFQAVAEETAGRYCVGDEVSMADACLVPQLYASRRFGVDVSPYPTLLRIEEACMLLPAFQAAHPDRQPDAPKQ</sequence>
<dbReference type="GO" id="GO:0005737">
    <property type="term" value="C:cytoplasm"/>
    <property type="evidence" value="ECO:0007669"/>
    <property type="project" value="InterPro"/>
</dbReference>
<dbReference type="NCBIfam" id="TIGR01262">
    <property type="entry name" value="maiA"/>
    <property type="match status" value="1"/>
</dbReference>
<dbReference type="PANTHER" id="PTHR42673:SF4">
    <property type="entry name" value="MALEYLACETOACETATE ISOMERASE"/>
    <property type="match status" value="1"/>
</dbReference>
<keyword evidence="4" id="KW-0413">Isomerase</keyword>
<dbReference type="EMBL" id="CP012159">
    <property type="protein sequence ID" value="AKT38581.1"/>
    <property type="molecule type" value="Genomic_DNA"/>
</dbReference>
<dbReference type="GO" id="GO:0004364">
    <property type="term" value="F:glutathione transferase activity"/>
    <property type="evidence" value="ECO:0007669"/>
    <property type="project" value="TreeGrafter"/>
</dbReference>
<dbReference type="Pfam" id="PF13409">
    <property type="entry name" value="GST_N_2"/>
    <property type="match status" value="1"/>
</dbReference>
<evidence type="ECO:0000313" key="4">
    <source>
        <dbReference type="EMBL" id="AKT38581.1"/>
    </source>
</evidence>
<reference evidence="4 5" key="1">
    <citation type="submission" date="2015-07" db="EMBL/GenBank/DDBJ databases">
        <title>Genome analysis of myxobacterium Chondromyces crocatus Cm c5 reveals a high potential for natural compound synthesis and the genetic basis for the loss of fruiting body formation.</title>
        <authorList>
            <person name="Zaburannyi N."/>
            <person name="Bunk B."/>
            <person name="Maier J."/>
            <person name="Overmann J."/>
            <person name="Mueller R."/>
        </authorList>
    </citation>
    <scope>NUCLEOTIDE SEQUENCE [LARGE SCALE GENOMIC DNA]</scope>
    <source>
        <strain evidence="4 5">Cm c5</strain>
    </source>
</reference>
<evidence type="ECO:0000313" key="5">
    <source>
        <dbReference type="Proteomes" id="UP000067626"/>
    </source>
</evidence>
<proteinExistence type="inferred from homology"/>
<dbReference type="KEGG" id="ccro:CMC5_027280"/>
<dbReference type="CDD" id="cd03042">
    <property type="entry name" value="GST_N_Zeta"/>
    <property type="match status" value="1"/>
</dbReference>
<dbReference type="RefSeq" id="WP_050430790.1">
    <property type="nucleotide sequence ID" value="NZ_CP012159.1"/>
</dbReference>
<dbReference type="OrthoDB" id="509852at2"/>
<gene>
    <name evidence="4" type="ORF">CMC5_027280</name>
</gene>
<dbReference type="InterPro" id="IPR034330">
    <property type="entry name" value="GST_Zeta_C"/>
</dbReference>
<dbReference type="SUPFAM" id="SSF47616">
    <property type="entry name" value="GST C-terminal domain-like"/>
    <property type="match status" value="1"/>
</dbReference>
<evidence type="ECO:0000259" key="2">
    <source>
        <dbReference type="PROSITE" id="PS50404"/>
    </source>
</evidence>
<feature type="domain" description="GST N-terminal" evidence="2">
    <location>
        <begin position="1"/>
        <end position="86"/>
    </location>
</feature>
<protein>
    <submittedName>
        <fullName evidence="4">Maleylacetoacetate isomerase</fullName>
        <ecNumber evidence="4">5.2.1.2</ecNumber>
    </submittedName>
</protein>
<comment type="similarity">
    <text evidence="1">Belongs to the GST superfamily. Zeta family.</text>
</comment>
<dbReference type="InterPro" id="IPR004045">
    <property type="entry name" value="Glutathione_S-Trfase_N"/>
</dbReference>
<dbReference type="SUPFAM" id="SSF52833">
    <property type="entry name" value="Thioredoxin-like"/>
    <property type="match status" value="1"/>
</dbReference>
<accession>A0A0K1ECI4</accession>
<evidence type="ECO:0000256" key="1">
    <source>
        <dbReference type="ARBA" id="ARBA00010007"/>
    </source>
</evidence>
<dbReference type="Proteomes" id="UP000067626">
    <property type="component" value="Chromosome"/>
</dbReference>
<dbReference type="GO" id="GO:0006559">
    <property type="term" value="P:L-phenylalanine catabolic process"/>
    <property type="evidence" value="ECO:0007669"/>
    <property type="project" value="TreeGrafter"/>
</dbReference>
<dbReference type="AlphaFoldDB" id="A0A0K1ECI4"/>
<name>A0A0K1ECI4_CHOCO</name>